<dbReference type="RefSeq" id="WP_311545605.1">
    <property type="nucleotide sequence ID" value="NZ_JAVREK010000012.1"/>
</dbReference>
<evidence type="ECO:0000256" key="3">
    <source>
        <dbReference type="ARBA" id="ARBA00022989"/>
    </source>
</evidence>
<reference evidence="9" key="1">
    <citation type="submission" date="2023-07" db="EMBL/GenBank/DDBJ databases">
        <title>30 novel species of actinomycetes from the DSMZ collection.</title>
        <authorList>
            <person name="Nouioui I."/>
        </authorList>
    </citation>
    <scope>NUCLEOTIDE SEQUENCE [LARGE SCALE GENOMIC DNA]</scope>
    <source>
        <strain evidence="9">DSM 45055</strain>
    </source>
</reference>
<feature type="transmembrane region" description="Helical" evidence="6">
    <location>
        <begin position="76"/>
        <end position="100"/>
    </location>
</feature>
<evidence type="ECO:0000256" key="2">
    <source>
        <dbReference type="ARBA" id="ARBA00022692"/>
    </source>
</evidence>
<evidence type="ECO:0000256" key="5">
    <source>
        <dbReference type="SAM" id="MobiDB-lite"/>
    </source>
</evidence>
<keyword evidence="9" id="KW-1185">Reference proteome</keyword>
<protein>
    <submittedName>
        <fullName evidence="8">Mechanosensitive ion channel</fullName>
    </submittedName>
</protein>
<feature type="domain" description="Mechanosensitive ion channel MscS" evidence="7">
    <location>
        <begin position="177"/>
        <end position="243"/>
    </location>
</feature>
<dbReference type="Pfam" id="PF00924">
    <property type="entry name" value="MS_channel_2nd"/>
    <property type="match status" value="1"/>
</dbReference>
<proteinExistence type="predicted"/>
<feature type="transmembrane region" description="Helical" evidence="6">
    <location>
        <begin position="155"/>
        <end position="174"/>
    </location>
</feature>
<gene>
    <name evidence="8" type="ORF">RM446_13440</name>
</gene>
<evidence type="ECO:0000256" key="6">
    <source>
        <dbReference type="SAM" id="Phobius"/>
    </source>
</evidence>
<dbReference type="Gene3D" id="1.10.287.1260">
    <property type="match status" value="1"/>
</dbReference>
<dbReference type="PANTHER" id="PTHR30566:SF25">
    <property type="entry name" value="INNER MEMBRANE PROTEIN"/>
    <property type="match status" value="1"/>
</dbReference>
<feature type="transmembrane region" description="Helical" evidence="6">
    <location>
        <begin position="47"/>
        <end position="64"/>
    </location>
</feature>
<dbReference type="InterPro" id="IPR023408">
    <property type="entry name" value="MscS_beta-dom_sf"/>
</dbReference>
<evidence type="ECO:0000313" key="8">
    <source>
        <dbReference type="EMBL" id="MDT0303121.1"/>
    </source>
</evidence>
<evidence type="ECO:0000259" key="7">
    <source>
        <dbReference type="Pfam" id="PF00924"/>
    </source>
</evidence>
<feature type="transmembrane region" description="Helical" evidence="6">
    <location>
        <begin position="128"/>
        <end position="149"/>
    </location>
</feature>
<dbReference type="PANTHER" id="PTHR30566">
    <property type="entry name" value="YNAI-RELATED MECHANOSENSITIVE ION CHANNEL"/>
    <property type="match status" value="1"/>
</dbReference>
<feature type="region of interest" description="Disordered" evidence="5">
    <location>
        <begin position="352"/>
        <end position="399"/>
    </location>
</feature>
<accession>A0ABU2KUZ3</accession>
<dbReference type="SUPFAM" id="SSF50182">
    <property type="entry name" value="Sm-like ribonucleoproteins"/>
    <property type="match status" value="1"/>
</dbReference>
<name>A0ABU2KUZ3_9ACTN</name>
<dbReference type="InterPro" id="IPR006685">
    <property type="entry name" value="MscS_channel_2nd"/>
</dbReference>
<comment type="caution">
    <text evidence="8">The sequence shown here is derived from an EMBL/GenBank/DDBJ whole genome shotgun (WGS) entry which is preliminary data.</text>
</comment>
<keyword evidence="3 6" id="KW-1133">Transmembrane helix</keyword>
<sequence>MSFAQWTGIGVAVLIAVLMVTVAHWLLTHQLTKVSPLARPLVRHCRVSAYAAAMVVGVNISLPARDEMTDRALFPIIDHFMTILMIGTMTWFALGVAYAVTDTVLDRLADNNGDDDHHSRRLQTQVRLLRRIAASIIGVLAFAAILFTFPAVQGLGAGLLASAGLLSVVAGIAAQSTLGNIFAGLQLAFSNALRINDVVVFQGEWGRVEELSLTMVTIRMWDERRLVVPVSYFATTPFENWTKQGASITGWVLFQVDWEAPIGKIRDEVGAYVKHHPLWDGRRWSLQATDILDDGIVQLRAVVTTADSDARWDLCCDLREHLITYINEYIPRALPRRRTEFLTAQEAEPYAAVFPDSAVRRPRAEQTGSPGPDGSLSAGPQGGSQTRDGDGDGSSDADG</sequence>
<organism evidence="8 9">
    <name type="scientific">Streptomonospora wellingtoniae</name>
    <dbReference type="NCBI Taxonomy" id="3075544"/>
    <lineage>
        <taxon>Bacteria</taxon>
        <taxon>Bacillati</taxon>
        <taxon>Actinomycetota</taxon>
        <taxon>Actinomycetes</taxon>
        <taxon>Streptosporangiales</taxon>
        <taxon>Nocardiopsidaceae</taxon>
        <taxon>Streptomonospora</taxon>
    </lineage>
</organism>
<dbReference type="Proteomes" id="UP001183226">
    <property type="component" value="Unassembled WGS sequence"/>
</dbReference>
<feature type="transmembrane region" description="Helical" evidence="6">
    <location>
        <begin position="6"/>
        <end position="27"/>
    </location>
</feature>
<dbReference type="EMBL" id="JAVREK010000012">
    <property type="protein sequence ID" value="MDT0303121.1"/>
    <property type="molecule type" value="Genomic_DNA"/>
</dbReference>
<evidence type="ECO:0000256" key="1">
    <source>
        <dbReference type="ARBA" id="ARBA00004370"/>
    </source>
</evidence>
<evidence type="ECO:0000313" key="9">
    <source>
        <dbReference type="Proteomes" id="UP001183226"/>
    </source>
</evidence>
<keyword evidence="4 6" id="KW-0472">Membrane</keyword>
<evidence type="ECO:0000256" key="4">
    <source>
        <dbReference type="ARBA" id="ARBA00023136"/>
    </source>
</evidence>
<keyword evidence="2 6" id="KW-0812">Transmembrane</keyword>
<dbReference type="InterPro" id="IPR010920">
    <property type="entry name" value="LSM_dom_sf"/>
</dbReference>
<comment type="subcellular location">
    <subcellularLocation>
        <location evidence="1">Membrane</location>
    </subcellularLocation>
</comment>
<dbReference type="Gene3D" id="2.30.30.60">
    <property type="match status" value="1"/>
</dbReference>